<dbReference type="Proteomes" id="UP001165082">
    <property type="component" value="Unassembled WGS sequence"/>
</dbReference>
<keyword evidence="5" id="KW-0444">Lipid biosynthesis</keyword>
<feature type="transmembrane region" description="Helical" evidence="14">
    <location>
        <begin position="20"/>
        <end position="41"/>
    </location>
</feature>
<evidence type="ECO:0000256" key="6">
    <source>
        <dbReference type="ARBA" id="ARBA00022679"/>
    </source>
</evidence>
<comment type="pathway">
    <text evidence="2">Glycerolipid metabolism; triacylglycerol biosynthesis.</text>
</comment>
<dbReference type="EMBL" id="BRXZ01001585">
    <property type="protein sequence ID" value="GMH74637.1"/>
    <property type="molecule type" value="Genomic_DNA"/>
</dbReference>
<sequence length="318" mass="35887">MVYVERRERACKGHADPVAWFGLLSFFGLWCGSPVIPLAAVTSSALKYSHKPLLALIGYYSYKALFPSKPWAPAMQLYQYCFSRGYFRTQTLIIHGEKVTRDSKTLLGFHPHGALCCGWTLANASDGLGSLATGMKWLVAPLLFKIPLISEVLSWNSVASAEPGEMKDIMSRGENVSLLPGGFHSASLLKHGAYRCYVLKRKGFIKYALLFGYKVRPCFSFGEERTYWTLNWFEKARMSLLASRNIPPVWFLGKYGILPFDNIDMTLVVGEAIQLPKIEKPTREEVDKYHAIYVAALRKVFDDNKKEYASEDAVLELQ</sequence>
<evidence type="ECO:0000256" key="14">
    <source>
        <dbReference type="RuleBase" id="RU367023"/>
    </source>
</evidence>
<keyword evidence="9 14" id="KW-0256">Endoplasmic reticulum</keyword>
<dbReference type="OrthoDB" id="264532at2759"/>
<evidence type="ECO:0000256" key="2">
    <source>
        <dbReference type="ARBA" id="ARBA00004771"/>
    </source>
</evidence>
<dbReference type="GO" id="GO:0004144">
    <property type="term" value="F:diacylglycerol O-acyltransferase activity"/>
    <property type="evidence" value="ECO:0007669"/>
    <property type="project" value="TreeGrafter"/>
</dbReference>
<evidence type="ECO:0000256" key="7">
    <source>
        <dbReference type="ARBA" id="ARBA00022692"/>
    </source>
</evidence>
<keyword evidence="16" id="KW-1185">Reference proteome</keyword>
<dbReference type="InterPro" id="IPR007130">
    <property type="entry name" value="DAGAT"/>
</dbReference>
<dbReference type="GO" id="GO:0005789">
    <property type="term" value="C:endoplasmic reticulum membrane"/>
    <property type="evidence" value="ECO:0007669"/>
    <property type="project" value="UniProtKB-SubCell"/>
</dbReference>
<evidence type="ECO:0000256" key="11">
    <source>
        <dbReference type="ARBA" id="ARBA00023098"/>
    </source>
</evidence>
<dbReference type="PANTHER" id="PTHR12317">
    <property type="entry name" value="DIACYLGLYCEROL O-ACYLTRANSFERASE"/>
    <property type="match status" value="1"/>
</dbReference>
<keyword evidence="8" id="KW-0319">Glycerol metabolism</keyword>
<dbReference type="GO" id="GO:0019432">
    <property type="term" value="P:triglyceride biosynthetic process"/>
    <property type="evidence" value="ECO:0007669"/>
    <property type="project" value="TreeGrafter"/>
</dbReference>
<organism evidence="15 16">
    <name type="scientific">Triparma retinervis</name>
    <dbReference type="NCBI Taxonomy" id="2557542"/>
    <lineage>
        <taxon>Eukaryota</taxon>
        <taxon>Sar</taxon>
        <taxon>Stramenopiles</taxon>
        <taxon>Ochrophyta</taxon>
        <taxon>Bolidophyceae</taxon>
        <taxon>Parmales</taxon>
        <taxon>Triparmaceae</taxon>
        <taxon>Triparma</taxon>
    </lineage>
</organism>
<evidence type="ECO:0000256" key="5">
    <source>
        <dbReference type="ARBA" id="ARBA00022516"/>
    </source>
</evidence>
<keyword evidence="12 14" id="KW-0472">Membrane</keyword>
<dbReference type="AlphaFoldDB" id="A0A9W7ALU4"/>
<evidence type="ECO:0000256" key="13">
    <source>
        <dbReference type="ARBA" id="ARBA00023315"/>
    </source>
</evidence>
<evidence type="ECO:0000313" key="15">
    <source>
        <dbReference type="EMBL" id="GMH74637.1"/>
    </source>
</evidence>
<evidence type="ECO:0000256" key="8">
    <source>
        <dbReference type="ARBA" id="ARBA00022798"/>
    </source>
</evidence>
<keyword evidence="10 14" id="KW-1133">Transmembrane helix</keyword>
<protein>
    <recommendedName>
        <fullName evidence="14">Acyltransferase</fullName>
        <ecNumber evidence="14">2.3.1.-</ecNumber>
    </recommendedName>
</protein>
<comment type="caution">
    <text evidence="14">Lacks conserved residue(s) required for the propagation of feature annotation.</text>
</comment>
<comment type="pathway">
    <text evidence="3">Lipid metabolism.</text>
</comment>
<accession>A0A9W7ALU4</accession>
<gene>
    <name evidence="15" type="ORF">TrRE_jg12346</name>
</gene>
<comment type="subcellular location">
    <subcellularLocation>
        <location evidence="1 14">Endoplasmic reticulum membrane</location>
        <topology evidence="1 14">Multi-pass membrane protein</topology>
    </subcellularLocation>
</comment>
<dbReference type="GO" id="GO:0006071">
    <property type="term" value="P:glycerol metabolic process"/>
    <property type="evidence" value="ECO:0007669"/>
    <property type="project" value="UniProtKB-KW"/>
</dbReference>
<keyword evidence="7 14" id="KW-0812">Transmembrane</keyword>
<evidence type="ECO:0000256" key="4">
    <source>
        <dbReference type="ARBA" id="ARBA00005420"/>
    </source>
</evidence>
<keyword evidence="6 14" id="KW-0808">Transferase</keyword>
<dbReference type="EC" id="2.3.1.-" evidence="14"/>
<comment type="caution">
    <text evidence="15">The sequence shown here is derived from an EMBL/GenBank/DDBJ whole genome shotgun (WGS) entry which is preliminary data.</text>
</comment>
<keyword evidence="11" id="KW-0443">Lipid metabolism</keyword>
<reference evidence="15" key="1">
    <citation type="submission" date="2022-07" db="EMBL/GenBank/DDBJ databases">
        <title>Genome analysis of Parmales, a sister group of diatoms, reveals the evolutionary specialization of diatoms from phago-mixotrophs to photoautotrophs.</title>
        <authorList>
            <person name="Ban H."/>
            <person name="Sato S."/>
            <person name="Yoshikawa S."/>
            <person name="Kazumasa Y."/>
            <person name="Nakamura Y."/>
            <person name="Ichinomiya M."/>
            <person name="Saitoh K."/>
            <person name="Sato N."/>
            <person name="Blanc-Mathieu R."/>
            <person name="Endo H."/>
            <person name="Kuwata A."/>
            <person name="Ogata H."/>
        </authorList>
    </citation>
    <scope>NUCLEOTIDE SEQUENCE</scope>
</reference>
<keyword evidence="13" id="KW-0012">Acyltransferase</keyword>
<proteinExistence type="inferred from homology"/>
<evidence type="ECO:0000256" key="3">
    <source>
        <dbReference type="ARBA" id="ARBA00005189"/>
    </source>
</evidence>
<comment type="similarity">
    <text evidence="4 14">Belongs to the diacylglycerol acyltransferase family.</text>
</comment>
<evidence type="ECO:0000313" key="16">
    <source>
        <dbReference type="Proteomes" id="UP001165082"/>
    </source>
</evidence>
<evidence type="ECO:0000256" key="12">
    <source>
        <dbReference type="ARBA" id="ARBA00023136"/>
    </source>
</evidence>
<name>A0A9W7ALU4_9STRA</name>
<dbReference type="PANTHER" id="PTHR12317:SF0">
    <property type="entry name" value="ACYLTRANSFERASE"/>
    <property type="match status" value="1"/>
</dbReference>
<evidence type="ECO:0000256" key="10">
    <source>
        <dbReference type="ARBA" id="ARBA00022989"/>
    </source>
</evidence>
<dbReference type="Pfam" id="PF03982">
    <property type="entry name" value="DAGAT"/>
    <property type="match status" value="1"/>
</dbReference>
<evidence type="ECO:0000256" key="1">
    <source>
        <dbReference type="ARBA" id="ARBA00004477"/>
    </source>
</evidence>
<evidence type="ECO:0000256" key="9">
    <source>
        <dbReference type="ARBA" id="ARBA00022824"/>
    </source>
</evidence>